<sequence>MRSTLGKLALICGAATAAFTLATAPALAAVPTHWVVGPNSPENFTAKSSNVVLSINGIDMTCTYSDAGGSLHSATGNPAAVGTINPVHFGRTGEPCTSFLGAVDTVANTPWTLNVTGYNAATGVSQGYISGVNARVTVSTCAFTVTGTAHGTYTNSTGDLAVAANPTELTVSAPTAGCAGVVSAGDHPSFNGDYYAVVSGTSTHPTIVGS</sequence>
<dbReference type="KEGG" id="shun:DWB77_01468"/>
<gene>
    <name evidence="2" type="ORF">DWB77_01468</name>
</gene>
<protein>
    <recommendedName>
        <fullName evidence="4">Secreted protein</fullName>
    </recommendedName>
</protein>
<evidence type="ECO:0000256" key="1">
    <source>
        <dbReference type="SAM" id="SignalP"/>
    </source>
</evidence>
<dbReference type="EMBL" id="CP032698">
    <property type="protein sequence ID" value="AYG79355.1"/>
    <property type="molecule type" value="Genomic_DNA"/>
</dbReference>
<feature type="signal peptide" evidence="1">
    <location>
        <begin position="1"/>
        <end position="28"/>
    </location>
</feature>
<dbReference type="RefSeq" id="WP_120720472.1">
    <property type="nucleotide sequence ID" value="NZ_CP032698.1"/>
</dbReference>
<evidence type="ECO:0000313" key="2">
    <source>
        <dbReference type="EMBL" id="AYG79355.1"/>
    </source>
</evidence>
<keyword evidence="1" id="KW-0732">Signal</keyword>
<dbReference type="OrthoDB" id="3775517at2"/>
<reference evidence="2 3" key="1">
    <citation type="submission" date="2018-10" db="EMBL/GenBank/DDBJ databases">
        <title>Relationship between Morphology and Antimicrobial Activity in Streptomyces.</title>
        <authorList>
            <person name="Kang H.J."/>
            <person name="Kim S.B."/>
        </authorList>
    </citation>
    <scope>NUCLEOTIDE SEQUENCE [LARGE SCALE GENOMIC DNA]</scope>
    <source>
        <strain evidence="2 3">BH38</strain>
    </source>
</reference>
<evidence type="ECO:0008006" key="4">
    <source>
        <dbReference type="Google" id="ProtNLM"/>
    </source>
</evidence>
<evidence type="ECO:0000313" key="3">
    <source>
        <dbReference type="Proteomes" id="UP000271554"/>
    </source>
</evidence>
<proteinExistence type="predicted"/>
<name>A0A387H6D2_9ACTN</name>
<dbReference type="AlphaFoldDB" id="A0A387H6D2"/>
<feature type="chain" id="PRO_5017299851" description="Secreted protein" evidence="1">
    <location>
        <begin position="29"/>
        <end position="210"/>
    </location>
</feature>
<keyword evidence="3" id="KW-1185">Reference proteome</keyword>
<dbReference type="Proteomes" id="UP000271554">
    <property type="component" value="Chromosome"/>
</dbReference>
<accession>A0A387H6D2</accession>
<organism evidence="2 3">
    <name type="scientific">Streptomyces hundungensis</name>
    <dbReference type="NCBI Taxonomy" id="1077946"/>
    <lineage>
        <taxon>Bacteria</taxon>
        <taxon>Bacillati</taxon>
        <taxon>Actinomycetota</taxon>
        <taxon>Actinomycetes</taxon>
        <taxon>Kitasatosporales</taxon>
        <taxon>Streptomycetaceae</taxon>
        <taxon>Streptomyces</taxon>
    </lineage>
</organism>